<sequence length="163" mass="18527">MKNNDEFLKEMENLKVPDVNPSQHQNTVKMAIMNASRSAALGVWLIAVPCYFLLCVFMFYFFHARMGWFAAMFNLMSGLAKVPFIDFLGPVVLFVLPIVCIIINVLSILHVGVKNIDPERRKVKEVSITIKVKLWNIVLILISLAIVFVFISYVMTESISIKS</sequence>
<organism evidence="2 3">
    <name type="scientific">Mucilaginibacter ginsenosidivorax</name>
    <dbReference type="NCBI Taxonomy" id="862126"/>
    <lineage>
        <taxon>Bacteria</taxon>
        <taxon>Pseudomonadati</taxon>
        <taxon>Bacteroidota</taxon>
        <taxon>Sphingobacteriia</taxon>
        <taxon>Sphingobacteriales</taxon>
        <taxon>Sphingobacteriaceae</taxon>
        <taxon>Mucilaginibacter</taxon>
    </lineage>
</organism>
<keyword evidence="1" id="KW-0812">Transmembrane</keyword>
<feature type="transmembrane region" description="Helical" evidence="1">
    <location>
        <begin position="91"/>
        <end position="113"/>
    </location>
</feature>
<feature type="transmembrane region" description="Helical" evidence="1">
    <location>
        <begin position="39"/>
        <end position="61"/>
    </location>
</feature>
<evidence type="ECO:0000313" key="3">
    <source>
        <dbReference type="Proteomes" id="UP000321362"/>
    </source>
</evidence>
<feature type="transmembrane region" description="Helical" evidence="1">
    <location>
        <begin position="134"/>
        <end position="155"/>
    </location>
</feature>
<dbReference type="KEGG" id="mgk:FSB76_12915"/>
<dbReference type="AlphaFoldDB" id="A0A5B8VZJ1"/>
<proteinExistence type="predicted"/>
<gene>
    <name evidence="2" type="ORF">FSB76_12915</name>
</gene>
<dbReference type="RefSeq" id="WP_147053971.1">
    <property type="nucleotide sequence ID" value="NZ_CP042437.1"/>
</dbReference>
<evidence type="ECO:0000256" key="1">
    <source>
        <dbReference type="SAM" id="Phobius"/>
    </source>
</evidence>
<keyword evidence="3" id="KW-1185">Reference proteome</keyword>
<keyword evidence="1" id="KW-1133">Transmembrane helix</keyword>
<accession>A0A5B8VZJ1</accession>
<keyword evidence="1" id="KW-0472">Membrane</keyword>
<name>A0A5B8VZJ1_9SPHI</name>
<dbReference type="EMBL" id="CP042437">
    <property type="protein sequence ID" value="QEC76803.1"/>
    <property type="molecule type" value="Genomic_DNA"/>
</dbReference>
<dbReference type="Proteomes" id="UP000321362">
    <property type="component" value="Chromosome"/>
</dbReference>
<protein>
    <submittedName>
        <fullName evidence="2">Uncharacterized protein</fullName>
    </submittedName>
</protein>
<dbReference type="OrthoDB" id="954452at2"/>
<reference evidence="2 3" key="1">
    <citation type="journal article" date="2013" name="J. Microbiol.">
        <title>Mucilaginibacter ginsenosidivorax sp. nov., with ginsenoside converting activity isolated from sediment.</title>
        <authorList>
            <person name="Kim J.K."/>
            <person name="Choi T.E."/>
            <person name="Liu Q.M."/>
            <person name="Park H.Y."/>
            <person name="Yi T.H."/>
            <person name="Yoon M.H."/>
            <person name="Kim S.C."/>
            <person name="Im W.T."/>
        </authorList>
    </citation>
    <scope>NUCLEOTIDE SEQUENCE [LARGE SCALE GENOMIC DNA]</scope>
    <source>
        <strain evidence="2 3">KHI28</strain>
    </source>
</reference>
<evidence type="ECO:0000313" key="2">
    <source>
        <dbReference type="EMBL" id="QEC76803.1"/>
    </source>
</evidence>